<feature type="site" description="Important for enzyme activity" evidence="7">
    <location>
        <position position="191"/>
    </location>
</feature>
<reference evidence="10" key="1">
    <citation type="submission" date="2022-07" db="EMBL/GenBank/DDBJ databases">
        <title>Phylogenomic reconstructions and comparative analyses of Kickxellomycotina fungi.</title>
        <authorList>
            <person name="Reynolds N.K."/>
            <person name="Stajich J.E."/>
            <person name="Barry K."/>
            <person name="Grigoriev I.V."/>
            <person name="Crous P."/>
            <person name="Smith M.E."/>
        </authorList>
    </citation>
    <scope>NUCLEOTIDE SEQUENCE</scope>
    <source>
        <strain evidence="10">NRRL 3115</strain>
    </source>
</reference>
<dbReference type="FunFam" id="3.40.532.10:FF:000006">
    <property type="entry name" value="Ubiquitin carboxyl-terminal hydrolase"/>
    <property type="match status" value="1"/>
</dbReference>
<comment type="caution">
    <text evidence="10">The sequence shown here is derived from an EMBL/GenBank/DDBJ whole genome shotgun (WGS) entry which is preliminary data.</text>
</comment>
<proteinExistence type="inferred from homology"/>
<comment type="catalytic activity">
    <reaction evidence="1 7 8">
        <text>Thiol-dependent hydrolysis of ester, thioester, amide, peptide and isopeptide bonds formed by the C-terminal Gly of ubiquitin (a 76-residue protein attached to proteins as an intracellular targeting signal).</text>
        <dbReference type="EC" id="3.4.19.12"/>
    </reaction>
</comment>
<evidence type="ECO:0000256" key="4">
    <source>
        <dbReference type="ARBA" id="ARBA00022786"/>
    </source>
</evidence>
<dbReference type="GO" id="GO:0006511">
    <property type="term" value="P:ubiquitin-dependent protein catabolic process"/>
    <property type="evidence" value="ECO:0007669"/>
    <property type="project" value="UniProtKB-UniRule"/>
</dbReference>
<evidence type="ECO:0000256" key="1">
    <source>
        <dbReference type="ARBA" id="ARBA00000707"/>
    </source>
</evidence>
<feature type="active site" description="Nucleophile" evidence="7">
    <location>
        <position position="104"/>
    </location>
</feature>
<gene>
    <name evidence="10" type="primary">YUH1</name>
    <name evidence="10" type="ORF">GGI25_002191</name>
</gene>
<evidence type="ECO:0000256" key="6">
    <source>
        <dbReference type="ARBA" id="ARBA00022807"/>
    </source>
</evidence>
<dbReference type="SUPFAM" id="SSF54001">
    <property type="entry name" value="Cysteine proteinases"/>
    <property type="match status" value="1"/>
</dbReference>
<dbReference type="AlphaFoldDB" id="A0A9W8G8S6"/>
<dbReference type="Gene3D" id="3.40.532.10">
    <property type="entry name" value="Peptidase C12, ubiquitin carboxyl-terminal hydrolase"/>
    <property type="match status" value="1"/>
</dbReference>
<feature type="active site" description="Proton donor" evidence="7">
    <location>
        <position position="176"/>
    </location>
</feature>
<dbReference type="InterPro" id="IPR038765">
    <property type="entry name" value="Papain-like_cys_pep_sf"/>
</dbReference>
<dbReference type="EMBL" id="JANBTW010000019">
    <property type="protein sequence ID" value="KAJ2678603.1"/>
    <property type="molecule type" value="Genomic_DNA"/>
</dbReference>
<evidence type="ECO:0000256" key="5">
    <source>
        <dbReference type="ARBA" id="ARBA00022801"/>
    </source>
</evidence>
<dbReference type="OrthoDB" id="427186at2759"/>
<dbReference type="Proteomes" id="UP001151518">
    <property type="component" value="Unassembled WGS sequence"/>
</dbReference>
<dbReference type="EC" id="3.4.19.12" evidence="8"/>
<evidence type="ECO:0000313" key="10">
    <source>
        <dbReference type="EMBL" id="KAJ2678603.1"/>
    </source>
</evidence>
<dbReference type="PANTHER" id="PTHR10589">
    <property type="entry name" value="UBIQUITIN CARBOXYL-TERMINAL HYDROLASE"/>
    <property type="match status" value="1"/>
</dbReference>
<dbReference type="GO" id="GO:0004843">
    <property type="term" value="F:cysteine-type deubiquitinase activity"/>
    <property type="evidence" value="ECO:0007669"/>
    <property type="project" value="UniProtKB-UniRule"/>
</dbReference>
<accession>A0A9W8G8S6</accession>
<organism evidence="10 11">
    <name type="scientific">Coemansia spiralis</name>
    <dbReference type="NCBI Taxonomy" id="417178"/>
    <lineage>
        <taxon>Eukaryota</taxon>
        <taxon>Fungi</taxon>
        <taxon>Fungi incertae sedis</taxon>
        <taxon>Zoopagomycota</taxon>
        <taxon>Kickxellomycotina</taxon>
        <taxon>Kickxellomycetes</taxon>
        <taxon>Kickxellales</taxon>
        <taxon>Kickxellaceae</taxon>
        <taxon>Coemansia</taxon>
    </lineage>
</organism>
<dbReference type="Pfam" id="PF01088">
    <property type="entry name" value="Peptidase_C12"/>
    <property type="match status" value="1"/>
</dbReference>
<name>A0A9W8G8S6_9FUNG</name>
<keyword evidence="6 7" id="KW-0788">Thiol protease</keyword>
<dbReference type="GO" id="GO:0005737">
    <property type="term" value="C:cytoplasm"/>
    <property type="evidence" value="ECO:0007669"/>
    <property type="project" value="TreeGrafter"/>
</dbReference>
<evidence type="ECO:0000259" key="9">
    <source>
        <dbReference type="PROSITE" id="PS52048"/>
    </source>
</evidence>
<feature type="domain" description="UCH catalytic" evidence="9">
    <location>
        <begin position="17"/>
        <end position="235"/>
    </location>
</feature>
<dbReference type="InterPro" id="IPR001578">
    <property type="entry name" value="Peptidase_C12_UCH"/>
</dbReference>
<keyword evidence="3 7" id="KW-0645">Protease</keyword>
<dbReference type="CDD" id="cd09616">
    <property type="entry name" value="Peptidase_C12_UCH_L1_L3"/>
    <property type="match status" value="1"/>
</dbReference>
<keyword evidence="5 7" id="KW-0378">Hydrolase</keyword>
<protein>
    <recommendedName>
        <fullName evidence="8">Ubiquitin carboxyl-terminal hydrolase</fullName>
        <ecNumber evidence="8">3.4.19.12</ecNumber>
    </recommendedName>
</protein>
<keyword evidence="4 7" id="KW-0833">Ubl conjugation pathway</keyword>
<dbReference type="InterPro" id="IPR036959">
    <property type="entry name" value="Peptidase_C12_UCH_sf"/>
</dbReference>
<evidence type="ECO:0000313" key="11">
    <source>
        <dbReference type="Proteomes" id="UP001151518"/>
    </source>
</evidence>
<dbReference type="PANTHER" id="PTHR10589:SF17">
    <property type="entry name" value="UBIQUITIN CARBOXYL-TERMINAL HYDROLASE"/>
    <property type="match status" value="1"/>
</dbReference>
<evidence type="ECO:0000256" key="8">
    <source>
        <dbReference type="RuleBase" id="RU361215"/>
    </source>
</evidence>
<feature type="site" description="Transition state stabilizer" evidence="7">
    <location>
        <position position="98"/>
    </location>
</feature>
<evidence type="ECO:0000256" key="2">
    <source>
        <dbReference type="ARBA" id="ARBA00009326"/>
    </source>
</evidence>
<dbReference type="PRINTS" id="PR00707">
    <property type="entry name" value="UBCTHYDRLASE"/>
</dbReference>
<comment type="similarity">
    <text evidence="2 7 8">Belongs to the peptidase C12 family.</text>
</comment>
<dbReference type="GO" id="GO:0016579">
    <property type="term" value="P:protein deubiquitination"/>
    <property type="evidence" value="ECO:0007669"/>
    <property type="project" value="TreeGrafter"/>
</dbReference>
<evidence type="ECO:0000256" key="7">
    <source>
        <dbReference type="PROSITE-ProRule" id="PRU01393"/>
    </source>
</evidence>
<dbReference type="PROSITE" id="PS52048">
    <property type="entry name" value="UCH_DOMAIN"/>
    <property type="match status" value="1"/>
</dbReference>
<evidence type="ECO:0000256" key="3">
    <source>
        <dbReference type="ARBA" id="ARBA00022670"/>
    </source>
</evidence>
<sequence length="239" mass="25349">MSEANNNVSAPAKKKVYWVPLESSPDAMNKVIYSMGVGSSVGFSDVWGLDEELLSMIPQPVHALVFLFPPSDKLEEEKKKIAASSDNKVSPNVWFMRQTIGNACGTMAIFHALGNNQETLPISGDIARFFAKVNALSPGDKAAELEKDSAMAASHKVGAAEGQTTAPSADAKVKHHYSAFAIVDGDLYELDGGMPGPINLGPATDVLKAGARAIKSRISHFNDTSVEFSVIALGPSQSD</sequence>